<name>A0A9P4GML1_9PLEO</name>
<dbReference type="GeneID" id="63855906"/>
<dbReference type="OrthoDB" id="3694969at2759"/>
<accession>A0A9P4GML1</accession>
<feature type="compositionally biased region" description="Low complexity" evidence="1">
    <location>
        <begin position="105"/>
        <end position="116"/>
    </location>
</feature>
<dbReference type="RefSeq" id="XP_040790918.1">
    <property type="nucleotide sequence ID" value="XM_040938650.1"/>
</dbReference>
<gene>
    <name evidence="2" type="ORF">K460DRAFT_72313</name>
</gene>
<dbReference type="Proteomes" id="UP000800039">
    <property type="component" value="Unassembled WGS sequence"/>
</dbReference>
<sequence length="241" mass="26149">MADYTYLDGVIAGSGNRRHFSTDQSPDLELANANSMELLVQQQINQQLLLSPTIPQRHDSLFQCSPSTTPRPSLSQHQAEAQAYALASMTPHTTNGYLQRPVNMSRSASQYSSTSSGHYQRYNNQPRVSRGSFGNASPPMAPDMSRSASQYSASSTAQQAAPQPSVTQPHIDTTNHLPIRPSNIPSNLPSTNSPANLRADQNLKYLPDPIFEFDVNDIMGGTLGGEESGNKMIGPETTTNV</sequence>
<comment type="caution">
    <text evidence="2">The sequence shown here is derived from an EMBL/GenBank/DDBJ whole genome shotgun (WGS) entry which is preliminary data.</text>
</comment>
<feature type="compositionally biased region" description="Low complexity" evidence="1">
    <location>
        <begin position="145"/>
        <end position="169"/>
    </location>
</feature>
<keyword evidence="3" id="KW-1185">Reference proteome</keyword>
<proteinExistence type="predicted"/>
<reference evidence="2" key="1">
    <citation type="submission" date="2020-01" db="EMBL/GenBank/DDBJ databases">
        <authorList>
            <consortium name="DOE Joint Genome Institute"/>
            <person name="Haridas S."/>
            <person name="Albert R."/>
            <person name="Binder M."/>
            <person name="Bloem J."/>
            <person name="Labutti K."/>
            <person name="Salamov A."/>
            <person name="Andreopoulos B."/>
            <person name="Baker S.E."/>
            <person name="Barry K."/>
            <person name="Bills G."/>
            <person name="Bluhm B.H."/>
            <person name="Cannon C."/>
            <person name="Castanera R."/>
            <person name="Culley D.E."/>
            <person name="Daum C."/>
            <person name="Ezra D."/>
            <person name="Gonzalez J.B."/>
            <person name="Henrissat B."/>
            <person name="Kuo A."/>
            <person name="Liang C."/>
            <person name="Lipzen A."/>
            <person name="Lutzoni F."/>
            <person name="Magnuson J."/>
            <person name="Mondo S."/>
            <person name="Nolan M."/>
            <person name="Ohm R."/>
            <person name="Pangilinan J."/>
            <person name="Park H.-J."/>
            <person name="Ramirez L."/>
            <person name="Alfaro M."/>
            <person name="Sun H."/>
            <person name="Tritt A."/>
            <person name="Yoshinaga Y."/>
            <person name="Zwiers L.-H."/>
            <person name="Turgeon B.G."/>
            <person name="Goodwin S.B."/>
            <person name="Spatafora J.W."/>
            <person name="Crous P.W."/>
            <person name="Grigoriev I.V."/>
        </authorList>
    </citation>
    <scope>NUCLEOTIDE SEQUENCE</scope>
    <source>
        <strain evidence="2">CBS 394.84</strain>
    </source>
</reference>
<feature type="compositionally biased region" description="Polar residues" evidence="1">
    <location>
        <begin position="117"/>
        <end position="135"/>
    </location>
</feature>
<organism evidence="2 3">
    <name type="scientific">Cucurbitaria berberidis CBS 394.84</name>
    <dbReference type="NCBI Taxonomy" id="1168544"/>
    <lineage>
        <taxon>Eukaryota</taxon>
        <taxon>Fungi</taxon>
        <taxon>Dikarya</taxon>
        <taxon>Ascomycota</taxon>
        <taxon>Pezizomycotina</taxon>
        <taxon>Dothideomycetes</taxon>
        <taxon>Pleosporomycetidae</taxon>
        <taxon>Pleosporales</taxon>
        <taxon>Pleosporineae</taxon>
        <taxon>Cucurbitariaceae</taxon>
        <taxon>Cucurbitaria</taxon>
    </lineage>
</organism>
<protein>
    <submittedName>
        <fullName evidence="2">Uncharacterized protein</fullName>
    </submittedName>
</protein>
<evidence type="ECO:0000313" key="3">
    <source>
        <dbReference type="Proteomes" id="UP000800039"/>
    </source>
</evidence>
<dbReference type="AlphaFoldDB" id="A0A9P4GML1"/>
<evidence type="ECO:0000313" key="2">
    <source>
        <dbReference type="EMBL" id="KAF1848355.1"/>
    </source>
</evidence>
<evidence type="ECO:0000256" key="1">
    <source>
        <dbReference type="SAM" id="MobiDB-lite"/>
    </source>
</evidence>
<dbReference type="EMBL" id="ML976615">
    <property type="protein sequence ID" value="KAF1848355.1"/>
    <property type="molecule type" value="Genomic_DNA"/>
</dbReference>
<feature type="region of interest" description="Disordered" evidence="1">
    <location>
        <begin position="105"/>
        <end position="196"/>
    </location>
</feature>
<feature type="compositionally biased region" description="Polar residues" evidence="1">
    <location>
        <begin position="183"/>
        <end position="195"/>
    </location>
</feature>